<protein>
    <submittedName>
        <fullName evidence="3">Uncharacterized protein</fullName>
    </submittedName>
</protein>
<evidence type="ECO:0000256" key="1">
    <source>
        <dbReference type="SAM" id="MobiDB-lite"/>
    </source>
</evidence>
<feature type="compositionally biased region" description="Acidic residues" evidence="1">
    <location>
        <begin position="258"/>
        <end position="267"/>
    </location>
</feature>
<evidence type="ECO:0000313" key="3">
    <source>
        <dbReference type="EMBL" id="KAJ7375878.1"/>
    </source>
</evidence>
<feature type="compositionally biased region" description="Polar residues" evidence="1">
    <location>
        <begin position="271"/>
        <end position="280"/>
    </location>
</feature>
<evidence type="ECO:0000313" key="2">
    <source>
        <dbReference type="EMBL" id="KAJ7375876.1"/>
    </source>
</evidence>
<dbReference type="EMBL" id="MU826441">
    <property type="protein sequence ID" value="KAJ7375878.1"/>
    <property type="molecule type" value="Genomic_DNA"/>
</dbReference>
<sequence>MSYQKPGSSPSKQWNTPQNTSKAVSYAKHFPRSFLSPYGQALGTMSDDKILNRVQFFTCEWLNRPAVAMSEFSETMTKNLNPIEQNMMRFDSKNTECFEAPTLKDLAEIMKFLEGSDELDAFMNKVFEASGALFLMSINYLVPSTLFWNPEEMAKRTSDSVTAKGFKENPSREMLKKYLMSAIFPRATGKNRGSERSPAGARESVWEQFDDDDGDQTHEERPSMSNTPATLRTTSRRGNPSCHKPKSPLLNALGFLIPEEESDEFDEGPLTPSQTQRLHG</sequence>
<name>A0A9W9Z8D8_9CNID</name>
<accession>A0A9W9Z8D8</accession>
<comment type="caution">
    <text evidence="3">The sequence shown here is derived from an EMBL/GenBank/DDBJ whole genome shotgun (WGS) entry which is preliminary data.</text>
</comment>
<evidence type="ECO:0000313" key="4">
    <source>
        <dbReference type="Proteomes" id="UP001163046"/>
    </source>
</evidence>
<dbReference type="EMBL" id="MU826441">
    <property type="protein sequence ID" value="KAJ7375876.1"/>
    <property type="molecule type" value="Genomic_DNA"/>
</dbReference>
<feature type="compositionally biased region" description="Polar residues" evidence="1">
    <location>
        <begin position="223"/>
        <end position="238"/>
    </location>
</feature>
<keyword evidence="4" id="KW-1185">Reference proteome</keyword>
<dbReference type="Proteomes" id="UP001163046">
    <property type="component" value="Unassembled WGS sequence"/>
</dbReference>
<organism evidence="3 4">
    <name type="scientific">Desmophyllum pertusum</name>
    <dbReference type="NCBI Taxonomy" id="174260"/>
    <lineage>
        <taxon>Eukaryota</taxon>
        <taxon>Metazoa</taxon>
        <taxon>Cnidaria</taxon>
        <taxon>Anthozoa</taxon>
        <taxon>Hexacorallia</taxon>
        <taxon>Scleractinia</taxon>
        <taxon>Caryophylliina</taxon>
        <taxon>Caryophylliidae</taxon>
        <taxon>Desmophyllum</taxon>
    </lineage>
</organism>
<dbReference type="AlphaFoldDB" id="A0A9W9Z8D8"/>
<feature type="region of interest" description="Disordered" evidence="1">
    <location>
        <begin position="188"/>
        <end position="280"/>
    </location>
</feature>
<dbReference type="OrthoDB" id="6014057at2759"/>
<gene>
    <name evidence="2" type="ORF">OS493_038300</name>
    <name evidence="3" type="ORF">OS493_038302</name>
</gene>
<proteinExistence type="predicted"/>
<reference evidence="3" key="1">
    <citation type="submission" date="2023-01" db="EMBL/GenBank/DDBJ databases">
        <title>Genome assembly of the deep-sea coral Lophelia pertusa.</title>
        <authorList>
            <person name="Herrera S."/>
            <person name="Cordes E."/>
        </authorList>
    </citation>
    <scope>NUCLEOTIDE SEQUENCE</scope>
    <source>
        <strain evidence="3">USNM1676648</strain>
        <tissue evidence="3">Polyp</tissue>
    </source>
</reference>